<dbReference type="EMBL" id="KY684083">
    <property type="protein sequence ID" value="ARF08538.1"/>
    <property type="molecule type" value="Genomic_DNA"/>
</dbReference>
<evidence type="ECO:0000313" key="1">
    <source>
        <dbReference type="EMBL" id="ARF08538.1"/>
    </source>
</evidence>
<name>A0A1V0SA57_9VIRU</name>
<reference evidence="1" key="1">
    <citation type="journal article" date="2017" name="Science">
        <title>Giant viruses with an expanded complement of translation system components.</title>
        <authorList>
            <person name="Schulz F."/>
            <person name="Yutin N."/>
            <person name="Ivanova N.N."/>
            <person name="Ortega D.R."/>
            <person name="Lee T.K."/>
            <person name="Vierheilig J."/>
            <person name="Daims H."/>
            <person name="Horn M."/>
            <person name="Wagner M."/>
            <person name="Jensen G.J."/>
            <person name="Kyrpides N.C."/>
            <person name="Koonin E.V."/>
            <person name="Woyke T."/>
        </authorList>
    </citation>
    <scope>NUCLEOTIDE SEQUENCE</scope>
    <source>
        <strain evidence="1">CTV1</strain>
    </source>
</reference>
<proteinExistence type="predicted"/>
<organism evidence="1">
    <name type="scientific">Catovirus CTV1</name>
    <dbReference type="NCBI Taxonomy" id="1977631"/>
    <lineage>
        <taxon>Viruses</taxon>
        <taxon>Varidnaviria</taxon>
        <taxon>Bamfordvirae</taxon>
        <taxon>Nucleocytoviricota</taxon>
        <taxon>Megaviricetes</taxon>
        <taxon>Imitervirales</taxon>
        <taxon>Mimiviridae</taxon>
        <taxon>Klosneuvirinae</taxon>
        <taxon>Catovirus</taxon>
    </lineage>
</organism>
<gene>
    <name evidence="1" type="ORF">Catovirus_1_588</name>
</gene>
<sequence length="43" mass="4979">MGRYVYSLKSTSFFILELKLPLKKTLYVLFGNNVLKKKNPAKS</sequence>
<protein>
    <submittedName>
        <fullName evidence="1">Uncharacterized protein</fullName>
    </submittedName>
</protein>
<accession>A0A1V0SA57</accession>